<dbReference type="EMBL" id="GBRH01234312">
    <property type="protein sequence ID" value="JAD63583.1"/>
    <property type="molecule type" value="Transcribed_RNA"/>
</dbReference>
<proteinExistence type="predicted"/>
<organism evidence="1">
    <name type="scientific">Arundo donax</name>
    <name type="common">Giant reed</name>
    <name type="synonym">Donax arundinaceus</name>
    <dbReference type="NCBI Taxonomy" id="35708"/>
    <lineage>
        <taxon>Eukaryota</taxon>
        <taxon>Viridiplantae</taxon>
        <taxon>Streptophyta</taxon>
        <taxon>Embryophyta</taxon>
        <taxon>Tracheophyta</taxon>
        <taxon>Spermatophyta</taxon>
        <taxon>Magnoliopsida</taxon>
        <taxon>Liliopsida</taxon>
        <taxon>Poales</taxon>
        <taxon>Poaceae</taxon>
        <taxon>PACMAD clade</taxon>
        <taxon>Arundinoideae</taxon>
        <taxon>Arundineae</taxon>
        <taxon>Arundo</taxon>
    </lineage>
</organism>
<name>A0A0A9BN46_ARUDO</name>
<sequence length="46" mass="5421">MKRGNQTAESYTYIPGWPTTKITNYQIKELGIRITILMCRREDKSD</sequence>
<accession>A0A0A9BN46</accession>
<protein>
    <submittedName>
        <fullName evidence="1">Uncharacterized protein</fullName>
    </submittedName>
</protein>
<reference evidence="1" key="2">
    <citation type="journal article" date="2015" name="Data Brief">
        <title>Shoot transcriptome of the giant reed, Arundo donax.</title>
        <authorList>
            <person name="Barrero R.A."/>
            <person name="Guerrero F.D."/>
            <person name="Moolhuijzen P."/>
            <person name="Goolsby J.A."/>
            <person name="Tidwell J."/>
            <person name="Bellgard S.E."/>
            <person name="Bellgard M.I."/>
        </authorList>
    </citation>
    <scope>NUCLEOTIDE SEQUENCE</scope>
    <source>
        <tissue evidence="1">Shoot tissue taken approximately 20 cm above the soil surface</tissue>
    </source>
</reference>
<reference evidence="1" key="1">
    <citation type="submission" date="2014-09" db="EMBL/GenBank/DDBJ databases">
        <authorList>
            <person name="Magalhaes I.L.F."/>
            <person name="Oliveira U."/>
            <person name="Santos F.R."/>
            <person name="Vidigal T.H.D.A."/>
            <person name="Brescovit A.D."/>
            <person name="Santos A.J."/>
        </authorList>
    </citation>
    <scope>NUCLEOTIDE SEQUENCE</scope>
    <source>
        <tissue evidence="1">Shoot tissue taken approximately 20 cm above the soil surface</tissue>
    </source>
</reference>
<evidence type="ECO:0000313" key="1">
    <source>
        <dbReference type="EMBL" id="JAD63583.1"/>
    </source>
</evidence>
<dbReference type="AlphaFoldDB" id="A0A0A9BN46"/>